<keyword evidence="11" id="KW-1185">Reference proteome</keyword>
<evidence type="ECO:0000313" key="10">
    <source>
        <dbReference type="EMBL" id="OJA17204.1"/>
    </source>
</evidence>
<dbReference type="InterPro" id="IPR036864">
    <property type="entry name" value="Zn2-C6_fun-type_DNA-bd_sf"/>
</dbReference>
<dbReference type="InterPro" id="IPR001841">
    <property type="entry name" value="Znf_RING"/>
</dbReference>
<dbReference type="EMBL" id="LVVM01002157">
    <property type="protein sequence ID" value="OJA17204.1"/>
    <property type="molecule type" value="Genomic_DNA"/>
</dbReference>
<evidence type="ECO:0000256" key="5">
    <source>
        <dbReference type="ARBA" id="ARBA00023242"/>
    </source>
</evidence>
<evidence type="ECO:0000259" key="8">
    <source>
        <dbReference type="PROSITE" id="PS50048"/>
    </source>
</evidence>
<dbReference type="STRING" id="180088.A0A1J8QZV3"/>
<feature type="region of interest" description="Disordered" evidence="7">
    <location>
        <begin position="391"/>
        <end position="410"/>
    </location>
</feature>
<protein>
    <recommendedName>
        <fullName evidence="12">Zn(2)-C6 fungal-type domain-containing protein</fullName>
    </recommendedName>
</protein>
<keyword evidence="4" id="KW-0804">Transcription</keyword>
<evidence type="ECO:0000256" key="1">
    <source>
        <dbReference type="ARBA" id="ARBA00004123"/>
    </source>
</evidence>
<dbReference type="InterPro" id="IPR001138">
    <property type="entry name" value="Zn2Cys6_DnaBD"/>
</dbReference>
<dbReference type="CDD" id="cd00067">
    <property type="entry name" value="GAL4"/>
    <property type="match status" value="1"/>
</dbReference>
<dbReference type="Pfam" id="PF00172">
    <property type="entry name" value="Zn_clus"/>
    <property type="match status" value="1"/>
</dbReference>
<dbReference type="InterPro" id="IPR040909">
    <property type="entry name" value="CHFR_Znf-CRD"/>
</dbReference>
<dbReference type="PROSITE" id="PS50048">
    <property type="entry name" value="ZN2_CY6_FUNGAL_2"/>
    <property type="match status" value="1"/>
</dbReference>
<feature type="region of interest" description="Disordered" evidence="7">
    <location>
        <begin position="1454"/>
        <end position="1496"/>
    </location>
</feature>
<dbReference type="SUPFAM" id="SSF57701">
    <property type="entry name" value="Zn2/Cys6 DNA-binding domain"/>
    <property type="match status" value="1"/>
</dbReference>
<feature type="domain" description="Zn(2)-C6 fungal-type" evidence="8">
    <location>
        <begin position="204"/>
        <end position="237"/>
    </location>
</feature>
<feature type="compositionally biased region" description="Polar residues" evidence="7">
    <location>
        <begin position="287"/>
        <end position="296"/>
    </location>
</feature>
<dbReference type="InterPro" id="IPR050815">
    <property type="entry name" value="TF_fung"/>
</dbReference>
<dbReference type="PANTHER" id="PTHR47338:SF5">
    <property type="entry name" value="ZN(II)2CYS6 TRANSCRIPTION FACTOR (EUROFUNG)"/>
    <property type="match status" value="1"/>
</dbReference>
<comment type="subcellular location">
    <subcellularLocation>
        <location evidence="1">Nucleus</location>
    </subcellularLocation>
</comment>
<keyword evidence="2" id="KW-0479">Metal-binding</keyword>
<sequence length="1496" mass="166289">MYHTQQTTSNTRNTLQSDANSTSQPYQPKDTLLNPESLPSIASMSLPGLPPSRHSPDSRAAMNANIASSSSAPHSYAHSHSYPSELDYSTRSQYGTNSGMLQLNYVTRDNRLPSQSDPYYHSDMPLRPPVVAEGFASQLDSVLMPDPRGPSNSESRSSRSPEQPDDEDDTAESRRARREKPRIELAPDQPLTTQGKPRARVYVACVQCRTRKIRCDGAKPQCHNCSRRSKNGDDCSYDAVPKRRGPDKTPGARQRMAREARAGSEGGVVAARRRRRNRNEMSDNTHSDQTANIDLRSDQPQANSVISFSNISPPVIDPQLTGMSLFPTEGSVGSNSFQHLPLNIPTDALALVAPSDNEALYRMTSTQDTNNDFGFSTELDLHSFESASRGPSRSFITSMDNETSETSEESLIIAPEPSLDFTRKTWWDSLLAMYTSSSSYLPSITLAQRQHAMSLVTADIRFLLRGSNYWFSFINVPQFLGRYYDPIRRERMQPALLPAALAIATLFQSSEAGYGKEGRDRAVRLRDVAQGHLEASLNARWIDDSLAQAAWLLAFFEICPHPQYTRERSSSAILMLDMIIRCLSLTFIDVENPHSAKFSRRSVPTIAPHTWNTPQQVLYSGDHLLSTSDDSQPRYPLQGCSCSSMTLGARWPGAYEYTPLWVSAPGWDDSWTEAEVRKELCRRLCWSALSLVSGHTSYVTATKRSPAELFLIEPANYALLFPGEALGMSTMASDYSGKDTVWALIYRTMLLWHSCLQIRHDPGANEAEMARFGVNAWLEADTLEKALDAHTCGLERTFLFQGREYLFNVRMTVSHEFRRFIPFATANANGLFNRNKAEEWLTHQASVARRAVLGLGAVTGNATHSLMHRPFFIFWFMSQISRALNLWDCDNSLTLALDVCMAFFKPIDYLNTLWPCEELRRRTIKLREQVSHACKSAGRPSPSPPPSEFGTSQYWLIYEFPKRKLDSDRHFSNTILKKTLSLFTTFTSFLSKLSTTMEASQPSLSNTSDPMMMLSLSRDGVVSGSALKRAAPSSFDNPEGETSKKRFKEDLGNEPDNEKPIARLNYEALADDLIQELHCGCCAELVYRPVVVSPCQHFFCGSCCVLWIRNRIQGATDLTSIDPQNGGTNCPACRGISTIVTPSRPLQSIVDIILRADPSRVRAERERIQADEIYKPGCSMRIPTPREASPEPNLNQNADYVRPCPHCARDNAFGWTCPQSVIDFGVDPERAWHLDDGNPPGHAFCGNCENLLALRAPSTTKCDFCQVSFCGIGVAGRCLAAPLLSQHPHNMSDVGDLIQSSEVYGCFDNNTVEVDIMLDYLTAQELTPRHIYREVASHIQSQPSGFQPLIELDLFVDIHSVTAGIDENPNAPRNRICRHCATEVMLWGIKEWWIRERQKGFLEETVTCRPDCKEGSSCSRQKDLDNHIIGPRLPGNSVLSNSASTAGVQGGLPLGAGISGNGDVGPTRQPDLDMAEIEGNAAGTYSPTNSPLTDGP</sequence>
<keyword evidence="5" id="KW-0539">Nucleus</keyword>
<reference evidence="10 11" key="1">
    <citation type="submission" date="2016-03" db="EMBL/GenBank/DDBJ databases">
        <title>Comparative genomics of the ectomycorrhizal sister species Rhizopogon vinicolor and Rhizopogon vesiculosus (Basidiomycota: Boletales) reveals a divergence of the mating type B locus.</title>
        <authorList>
            <person name="Mujic A.B."/>
            <person name="Kuo A."/>
            <person name="Tritt A."/>
            <person name="Lipzen A."/>
            <person name="Chen C."/>
            <person name="Johnson J."/>
            <person name="Sharma A."/>
            <person name="Barry K."/>
            <person name="Grigoriev I.V."/>
            <person name="Spatafora J.W."/>
        </authorList>
    </citation>
    <scope>NUCLEOTIDE SEQUENCE [LARGE SCALE GENOMIC DNA]</scope>
    <source>
        <strain evidence="10 11">AM-OR11-056</strain>
    </source>
</reference>
<dbReference type="SMART" id="SM00066">
    <property type="entry name" value="GAL4"/>
    <property type="match status" value="1"/>
</dbReference>
<feature type="region of interest" description="Disordered" evidence="7">
    <location>
        <begin position="1"/>
        <end position="90"/>
    </location>
</feature>
<dbReference type="GO" id="GO:0008270">
    <property type="term" value="F:zinc ion binding"/>
    <property type="evidence" value="ECO:0007669"/>
    <property type="project" value="UniProtKB-KW"/>
</dbReference>
<dbReference type="Gene3D" id="3.30.40.10">
    <property type="entry name" value="Zinc/RING finger domain, C3HC4 (zinc finger)"/>
    <property type="match status" value="1"/>
</dbReference>
<gene>
    <name evidence="10" type="ORF">AZE42_00188</name>
</gene>
<feature type="compositionally biased region" description="Low complexity" evidence="7">
    <location>
        <begin position="67"/>
        <end position="84"/>
    </location>
</feature>
<evidence type="ECO:0000256" key="4">
    <source>
        <dbReference type="ARBA" id="ARBA00023163"/>
    </source>
</evidence>
<evidence type="ECO:0000256" key="7">
    <source>
        <dbReference type="SAM" id="MobiDB-lite"/>
    </source>
</evidence>
<feature type="compositionally biased region" description="Low complexity" evidence="7">
    <location>
        <begin position="149"/>
        <end position="161"/>
    </location>
</feature>
<feature type="region of interest" description="Disordered" evidence="7">
    <location>
        <begin position="219"/>
        <end position="296"/>
    </location>
</feature>
<dbReference type="OrthoDB" id="1305878at2759"/>
<evidence type="ECO:0000256" key="3">
    <source>
        <dbReference type="ARBA" id="ARBA00023015"/>
    </source>
</evidence>
<keyword evidence="6" id="KW-0863">Zinc-finger</keyword>
<accession>A0A1J8QZV3</accession>
<dbReference type="GO" id="GO:0005634">
    <property type="term" value="C:nucleus"/>
    <property type="evidence" value="ECO:0007669"/>
    <property type="project" value="UniProtKB-SubCell"/>
</dbReference>
<keyword evidence="6" id="KW-0862">Zinc</keyword>
<evidence type="ECO:0000313" key="11">
    <source>
        <dbReference type="Proteomes" id="UP000183567"/>
    </source>
</evidence>
<dbReference type="InterPro" id="IPR013083">
    <property type="entry name" value="Znf_RING/FYVE/PHD"/>
</dbReference>
<organism evidence="10 11">
    <name type="scientific">Rhizopogon vesiculosus</name>
    <dbReference type="NCBI Taxonomy" id="180088"/>
    <lineage>
        <taxon>Eukaryota</taxon>
        <taxon>Fungi</taxon>
        <taxon>Dikarya</taxon>
        <taxon>Basidiomycota</taxon>
        <taxon>Agaricomycotina</taxon>
        <taxon>Agaricomycetes</taxon>
        <taxon>Agaricomycetidae</taxon>
        <taxon>Boletales</taxon>
        <taxon>Suillineae</taxon>
        <taxon>Rhizopogonaceae</taxon>
        <taxon>Rhizopogon</taxon>
    </lineage>
</organism>
<dbReference type="PANTHER" id="PTHR47338">
    <property type="entry name" value="ZN(II)2CYS6 TRANSCRIPTION FACTOR (EUROFUNG)-RELATED"/>
    <property type="match status" value="1"/>
</dbReference>
<dbReference type="Pfam" id="PF17979">
    <property type="entry name" value="zf-CRD"/>
    <property type="match status" value="1"/>
</dbReference>
<feature type="region of interest" description="Disordered" evidence="7">
    <location>
        <begin position="1028"/>
        <end position="1058"/>
    </location>
</feature>
<feature type="region of interest" description="Disordered" evidence="7">
    <location>
        <begin position="141"/>
        <end position="197"/>
    </location>
</feature>
<dbReference type="Gene3D" id="4.10.240.10">
    <property type="entry name" value="Zn(2)-C6 fungal-type DNA-binding domain"/>
    <property type="match status" value="1"/>
</dbReference>
<feature type="compositionally biased region" description="Basic and acidic residues" evidence="7">
    <location>
        <begin position="1041"/>
        <end position="1058"/>
    </location>
</feature>
<dbReference type="GO" id="GO:0000981">
    <property type="term" value="F:DNA-binding transcription factor activity, RNA polymerase II-specific"/>
    <property type="evidence" value="ECO:0007669"/>
    <property type="project" value="InterPro"/>
</dbReference>
<feature type="domain" description="RING-type" evidence="9">
    <location>
        <begin position="1079"/>
        <end position="1134"/>
    </location>
</feature>
<keyword evidence="3" id="KW-0805">Transcription regulation</keyword>
<feature type="compositionally biased region" description="Polar residues" evidence="7">
    <location>
        <begin position="1"/>
        <end position="26"/>
    </location>
</feature>
<dbReference type="SUPFAM" id="SSF57850">
    <property type="entry name" value="RING/U-box"/>
    <property type="match status" value="1"/>
</dbReference>
<proteinExistence type="predicted"/>
<name>A0A1J8QZV3_9AGAM</name>
<feature type="compositionally biased region" description="Gly residues" evidence="7">
    <location>
        <begin position="1454"/>
        <end position="1463"/>
    </location>
</feature>
<feature type="compositionally biased region" description="Polar residues" evidence="7">
    <location>
        <begin position="1483"/>
        <end position="1496"/>
    </location>
</feature>
<comment type="caution">
    <text evidence="10">The sequence shown here is derived from an EMBL/GenBank/DDBJ whole genome shotgun (WGS) entry which is preliminary data.</text>
</comment>
<feature type="compositionally biased region" description="Polar residues" evidence="7">
    <location>
        <begin position="391"/>
        <end position="401"/>
    </location>
</feature>
<evidence type="ECO:0000259" key="9">
    <source>
        <dbReference type="PROSITE" id="PS50089"/>
    </source>
</evidence>
<dbReference type="Proteomes" id="UP000183567">
    <property type="component" value="Unassembled WGS sequence"/>
</dbReference>
<dbReference type="PROSITE" id="PS50089">
    <property type="entry name" value="ZF_RING_2"/>
    <property type="match status" value="1"/>
</dbReference>
<evidence type="ECO:0000256" key="2">
    <source>
        <dbReference type="ARBA" id="ARBA00022723"/>
    </source>
</evidence>
<evidence type="ECO:0000256" key="6">
    <source>
        <dbReference type="PROSITE-ProRule" id="PRU00175"/>
    </source>
</evidence>
<evidence type="ECO:0008006" key="12">
    <source>
        <dbReference type="Google" id="ProtNLM"/>
    </source>
</evidence>